<dbReference type="SUPFAM" id="SSF53474">
    <property type="entry name" value="alpha/beta-Hydrolases"/>
    <property type="match status" value="1"/>
</dbReference>
<reference evidence="4" key="1">
    <citation type="submission" date="2021-02" db="EMBL/GenBank/DDBJ databases">
        <title>Genome sequence Cadophora malorum strain M34.</title>
        <authorList>
            <person name="Stefanovic E."/>
            <person name="Vu D."/>
            <person name="Scully C."/>
            <person name="Dijksterhuis J."/>
            <person name="Roader J."/>
            <person name="Houbraken J."/>
        </authorList>
    </citation>
    <scope>NUCLEOTIDE SEQUENCE</scope>
    <source>
        <strain evidence="4">M34</strain>
    </source>
</reference>
<feature type="region of interest" description="Disordered" evidence="2">
    <location>
        <begin position="40"/>
        <end position="59"/>
    </location>
</feature>
<dbReference type="PANTHER" id="PTHR48081:SF8">
    <property type="entry name" value="ALPHA_BETA HYDROLASE FOLD-3 DOMAIN-CONTAINING PROTEIN-RELATED"/>
    <property type="match status" value="1"/>
</dbReference>
<name>A0A8H7WAD2_9HELO</name>
<proteinExistence type="predicted"/>
<comment type="caution">
    <text evidence="4">The sequence shown here is derived from an EMBL/GenBank/DDBJ whole genome shotgun (WGS) entry which is preliminary data.</text>
</comment>
<evidence type="ECO:0000256" key="1">
    <source>
        <dbReference type="ARBA" id="ARBA00022801"/>
    </source>
</evidence>
<accession>A0A8H7WAD2</accession>
<organism evidence="4 5">
    <name type="scientific">Cadophora malorum</name>
    <dbReference type="NCBI Taxonomy" id="108018"/>
    <lineage>
        <taxon>Eukaryota</taxon>
        <taxon>Fungi</taxon>
        <taxon>Dikarya</taxon>
        <taxon>Ascomycota</taxon>
        <taxon>Pezizomycotina</taxon>
        <taxon>Leotiomycetes</taxon>
        <taxon>Helotiales</taxon>
        <taxon>Ploettnerulaceae</taxon>
        <taxon>Cadophora</taxon>
    </lineage>
</organism>
<dbReference type="OrthoDB" id="2152029at2759"/>
<gene>
    <name evidence="4" type="ORF">IFR04_009118</name>
</gene>
<dbReference type="EMBL" id="JAFJYH010000146">
    <property type="protein sequence ID" value="KAG4417749.1"/>
    <property type="molecule type" value="Genomic_DNA"/>
</dbReference>
<dbReference type="Pfam" id="PF07859">
    <property type="entry name" value="Abhydrolase_3"/>
    <property type="match status" value="1"/>
</dbReference>
<feature type="compositionally biased region" description="Polar residues" evidence="2">
    <location>
        <begin position="46"/>
        <end position="59"/>
    </location>
</feature>
<evidence type="ECO:0000256" key="2">
    <source>
        <dbReference type="SAM" id="MobiDB-lite"/>
    </source>
</evidence>
<feature type="domain" description="Alpha/beta hydrolase fold-3" evidence="3">
    <location>
        <begin position="91"/>
        <end position="233"/>
    </location>
</feature>
<dbReference type="InterPro" id="IPR050300">
    <property type="entry name" value="GDXG_lipolytic_enzyme"/>
</dbReference>
<keyword evidence="1" id="KW-0378">Hydrolase</keyword>
<dbReference type="PANTHER" id="PTHR48081">
    <property type="entry name" value="AB HYDROLASE SUPERFAMILY PROTEIN C4A8.06C"/>
    <property type="match status" value="1"/>
</dbReference>
<dbReference type="InterPro" id="IPR029058">
    <property type="entry name" value="AB_hydrolase_fold"/>
</dbReference>
<dbReference type="AlphaFoldDB" id="A0A8H7WAD2"/>
<sequence>MNKVTTISSIRVDRREGRSIANAAAQKIINPFSSLILKPGKPQPRGSPQLTPPSKTQGDCSIEESQIANTWLYTFKTLSKSGRAEARHRIYYFAGGGFRDLPEKEHWKLCSDLSSMLPDYEISLVSYPLVPNSPASTALPHLERLCDALVEQAKSEGFRVTFFGDSSGGNIAIVLGLYVATQYLKNTSDGPCPVEAVMAMCPATDMRNENPGIDVVEAHDPILSRKVITEVAEGWRAELPASDP</sequence>
<keyword evidence="5" id="KW-1185">Reference proteome</keyword>
<evidence type="ECO:0000259" key="3">
    <source>
        <dbReference type="Pfam" id="PF07859"/>
    </source>
</evidence>
<dbReference type="Proteomes" id="UP000664132">
    <property type="component" value="Unassembled WGS sequence"/>
</dbReference>
<evidence type="ECO:0000313" key="4">
    <source>
        <dbReference type="EMBL" id="KAG4417749.1"/>
    </source>
</evidence>
<dbReference type="GO" id="GO:0016787">
    <property type="term" value="F:hydrolase activity"/>
    <property type="evidence" value="ECO:0007669"/>
    <property type="project" value="UniProtKB-KW"/>
</dbReference>
<dbReference type="InterPro" id="IPR013094">
    <property type="entry name" value="AB_hydrolase_3"/>
</dbReference>
<evidence type="ECO:0000313" key="5">
    <source>
        <dbReference type="Proteomes" id="UP000664132"/>
    </source>
</evidence>
<dbReference type="Gene3D" id="3.40.50.1820">
    <property type="entry name" value="alpha/beta hydrolase"/>
    <property type="match status" value="1"/>
</dbReference>
<protein>
    <recommendedName>
        <fullName evidence="3">Alpha/beta hydrolase fold-3 domain-containing protein</fullName>
    </recommendedName>
</protein>